<feature type="region of interest" description="Disordered" evidence="1">
    <location>
        <begin position="276"/>
        <end position="305"/>
    </location>
</feature>
<dbReference type="AlphaFoldDB" id="A0A8K0X643"/>
<reference evidence="2" key="1">
    <citation type="journal article" date="2021" name="Nat. Commun.">
        <title>Genetic determinants of endophytism in the Arabidopsis root mycobiome.</title>
        <authorList>
            <person name="Mesny F."/>
            <person name="Miyauchi S."/>
            <person name="Thiergart T."/>
            <person name="Pickel B."/>
            <person name="Atanasova L."/>
            <person name="Karlsson M."/>
            <person name="Huettel B."/>
            <person name="Barry K.W."/>
            <person name="Haridas S."/>
            <person name="Chen C."/>
            <person name="Bauer D."/>
            <person name="Andreopoulos W."/>
            <person name="Pangilinan J."/>
            <person name="LaButti K."/>
            <person name="Riley R."/>
            <person name="Lipzen A."/>
            <person name="Clum A."/>
            <person name="Drula E."/>
            <person name="Henrissat B."/>
            <person name="Kohler A."/>
            <person name="Grigoriev I.V."/>
            <person name="Martin F.M."/>
            <person name="Hacquard S."/>
        </authorList>
    </citation>
    <scope>NUCLEOTIDE SEQUENCE</scope>
    <source>
        <strain evidence="2">MPI-CAGE-AT-0016</strain>
    </source>
</reference>
<sequence length="305" mass="32251">MIPAGHCNCHPPVTRAPFLRGSTAPAPPRGARRAQVCRCHSGARAIFFLLGPRWFIFCFGFFLAGRFFALGVSTGVWLPGEAEEDKGEGKAEGRDELEAEGKEEDGMGCEGSGHLGGFAMLPVLILFPVDAEAAEPRLLTSSLVEPTTSLPLPLPLPWTGCANANLRARGVACRGPSYLGRRWASRLPPFSCCPTIHRDPSGTTTPAPAASSGPDLGGRKIDTGVVRQPRTGHAECRRRGAVVDKPRALLHPPGPDRPAEISGRETNACCLVRTGPAASCSTPSAVLPRTAHRPAQTRPHPSSPA</sequence>
<proteinExistence type="predicted"/>
<protein>
    <submittedName>
        <fullName evidence="2">Uncharacterized protein</fullName>
    </submittedName>
</protein>
<evidence type="ECO:0000313" key="3">
    <source>
        <dbReference type="Proteomes" id="UP000813385"/>
    </source>
</evidence>
<feature type="compositionally biased region" description="Basic and acidic residues" evidence="1">
    <location>
        <begin position="87"/>
        <end position="100"/>
    </location>
</feature>
<comment type="caution">
    <text evidence="2">The sequence shown here is derived from an EMBL/GenBank/DDBJ whole genome shotgun (WGS) entry which is preliminary data.</text>
</comment>
<evidence type="ECO:0000313" key="2">
    <source>
        <dbReference type="EMBL" id="KAH7367935.1"/>
    </source>
</evidence>
<dbReference type="Proteomes" id="UP000813385">
    <property type="component" value="Unassembled WGS sequence"/>
</dbReference>
<evidence type="ECO:0000256" key="1">
    <source>
        <dbReference type="SAM" id="MobiDB-lite"/>
    </source>
</evidence>
<organism evidence="2 3">
    <name type="scientific">Plectosphaerella cucumerina</name>
    <dbReference type="NCBI Taxonomy" id="40658"/>
    <lineage>
        <taxon>Eukaryota</taxon>
        <taxon>Fungi</taxon>
        <taxon>Dikarya</taxon>
        <taxon>Ascomycota</taxon>
        <taxon>Pezizomycotina</taxon>
        <taxon>Sordariomycetes</taxon>
        <taxon>Hypocreomycetidae</taxon>
        <taxon>Glomerellales</taxon>
        <taxon>Plectosphaerellaceae</taxon>
        <taxon>Plectosphaerella</taxon>
    </lineage>
</organism>
<feature type="region of interest" description="Disordered" evidence="1">
    <location>
        <begin position="82"/>
        <end position="108"/>
    </location>
</feature>
<name>A0A8K0X643_9PEZI</name>
<keyword evidence="3" id="KW-1185">Reference proteome</keyword>
<dbReference type="EMBL" id="JAGPXD010000002">
    <property type="protein sequence ID" value="KAH7367935.1"/>
    <property type="molecule type" value="Genomic_DNA"/>
</dbReference>
<accession>A0A8K0X643</accession>
<feature type="region of interest" description="Disordered" evidence="1">
    <location>
        <begin position="198"/>
        <end position="221"/>
    </location>
</feature>
<gene>
    <name evidence="2" type="ORF">B0T11DRAFT_58937</name>
</gene>